<evidence type="ECO:0008006" key="3">
    <source>
        <dbReference type="Google" id="ProtNLM"/>
    </source>
</evidence>
<keyword evidence="2" id="KW-1185">Reference proteome</keyword>
<proteinExistence type="predicted"/>
<evidence type="ECO:0000313" key="1">
    <source>
        <dbReference type="EMBL" id="OAF69533.1"/>
    </source>
</evidence>
<reference evidence="1 2" key="1">
    <citation type="submission" date="2016-04" db="EMBL/GenBank/DDBJ databases">
        <title>The genome of Intoshia linei affirms orthonectids as highly simplified spiralians.</title>
        <authorList>
            <person name="Mikhailov K.V."/>
            <person name="Slusarev G.S."/>
            <person name="Nikitin M.A."/>
            <person name="Logacheva M.D."/>
            <person name="Penin A."/>
            <person name="Aleoshin V."/>
            <person name="Panchin Y.V."/>
        </authorList>
    </citation>
    <scope>NUCLEOTIDE SEQUENCE [LARGE SCALE GENOMIC DNA]</scope>
    <source>
        <strain evidence="1">Intl2013</strain>
        <tissue evidence="1">Whole animal</tissue>
    </source>
</reference>
<organism evidence="1 2">
    <name type="scientific">Intoshia linei</name>
    <dbReference type="NCBI Taxonomy" id="1819745"/>
    <lineage>
        <taxon>Eukaryota</taxon>
        <taxon>Metazoa</taxon>
        <taxon>Spiralia</taxon>
        <taxon>Lophotrochozoa</taxon>
        <taxon>Mesozoa</taxon>
        <taxon>Orthonectida</taxon>
        <taxon>Rhopaluridae</taxon>
        <taxon>Intoshia</taxon>
    </lineage>
</organism>
<gene>
    <name evidence="1" type="ORF">A3Q56_02639</name>
</gene>
<accession>A0A177B7A8</accession>
<dbReference type="AlphaFoldDB" id="A0A177B7A8"/>
<name>A0A177B7A8_9BILA</name>
<evidence type="ECO:0000313" key="2">
    <source>
        <dbReference type="Proteomes" id="UP000078046"/>
    </source>
</evidence>
<dbReference type="EMBL" id="LWCA01000267">
    <property type="protein sequence ID" value="OAF69533.1"/>
    <property type="molecule type" value="Genomic_DNA"/>
</dbReference>
<sequence length="125" mass="14376">MAFFSADITSYKLNNKLMKVLFNSIGQPLPSESHCRKIVTDIYNKEILKLRNYILNKPIFFIIDESDVCGNKTVNVLIVVLECPEKSYMADCRILDTPVNSQTIVYIINDVFSYLGVMRTNFFCC</sequence>
<comment type="caution">
    <text evidence="1">The sequence shown here is derived from an EMBL/GenBank/DDBJ whole genome shotgun (WGS) entry which is preliminary data.</text>
</comment>
<protein>
    <recommendedName>
        <fullName evidence="3">DUF4371 domain-containing protein</fullName>
    </recommendedName>
</protein>
<dbReference type="Proteomes" id="UP000078046">
    <property type="component" value="Unassembled WGS sequence"/>
</dbReference>